<dbReference type="InterPro" id="IPR031636">
    <property type="entry name" value="PknG_TPR"/>
</dbReference>
<dbReference type="Gene3D" id="1.10.510.10">
    <property type="entry name" value="Transferase(Phosphotransferase) domain 1"/>
    <property type="match status" value="1"/>
</dbReference>
<keyword evidence="3" id="KW-0808">Transferase</keyword>
<evidence type="ECO:0000256" key="7">
    <source>
        <dbReference type="ARBA" id="ARBA00047899"/>
    </source>
</evidence>
<sequence length="764" mass="81337">MSQRCVRPDCTGSYGPEGYCDECGRKAPAGVLPAQPPPGAGPARPGSGVGPATFASVASTPMGAHGGSVRTGSRGSGRSRGATRGGLGAGLIELPRVPLRDPASAVMAEPTVAESRRYCVACDKPVGRGRDGTPGRTEGFCPNCGTPFSFLPRLGRGDVVSDRYEVLGAVAYGGLGWIYLARDRNVSDTVSDRWVVLKGLINTSDPDAMAAAVTERRYLVEIDHPSIVKIHDFVQHPDPKTGVPVGYIVMEYVGGQSLRDMLVSRRAAPDEPALPLPEVIAYGVEILPALGYLHDRNLLFCDFKPDNVIHAEEQLKLIDLGAVRQVDDDVSAVYGTPGYQAPEVAEVGPSVAADLYTVGRTLGVLRFDFRGFASTYDDRLPDLSEVPLLGREEAYDRLLHRATHLEPDRRFQSAAEMTEQLLGVLREVLSAADGVPRPAVSRQFTPERRAFGTGAGEVGATAIAVRLGPEVAAAALPLPQVDILDPGTGFLTTLTATAPGELIAQLRNAPVRSVEVALRLVRARIDGGDLAGAAADLDRLYADDPFDWRIDWHRGLAALAANRPGDARVAFDAVYGQLPGEPAARLALAAAVESTGDPDLAERLYDRVWRTDHGFISAAFGLARLQLAKGTRVAALRVLDQVPESSSHHIAAQVAAVRANLPADGFPAGAGELLAASGRLQRLGLDVERQARLTVEMLEAALAWVTSGHALPPDARVLEHEPHEKGLRLGLERAYRTLAQLAADPPTRIALVDRANAVRPRTLT</sequence>
<name>A0ABP8T809_9ACTN</name>
<comment type="caution">
    <text evidence="11">The sequence shown here is derived from an EMBL/GenBank/DDBJ whole genome shotgun (WGS) entry which is preliminary data.</text>
</comment>
<feature type="compositionally biased region" description="Low complexity" evidence="9">
    <location>
        <begin position="41"/>
        <end position="52"/>
    </location>
</feature>
<dbReference type="InterPro" id="IPR031634">
    <property type="entry name" value="PknG_rubred"/>
</dbReference>
<dbReference type="Pfam" id="PF16919">
    <property type="entry name" value="PknG_rubred"/>
    <property type="match status" value="1"/>
</dbReference>
<organism evidence="11 12">
    <name type="scientific">Micromonospora coerulea</name>
    <dbReference type="NCBI Taxonomy" id="47856"/>
    <lineage>
        <taxon>Bacteria</taxon>
        <taxon>Bacillati</taxon>
        <taxon>Actinomycetota</taxon>
        <taxon>Actinomycetes</taxon>
        <taxon>Micromonosporales</taxon>
        <taxon>Micromonosporaceae</taxon>
        <taxon>Micromonospora</taxon>
    </lineage>
</organism>
<dbReference type="EC" id="2.7.11.1" evidence="1"/>
<evidence type="ECO:0000256" key="5">
    <source>
        <dbReference type="ARBA" id="ARBA00022777"/>
    </source>
</evidence>
<keyword evidence="12" id="KW-1185">Reference proteome</keyword>
<evidence type="ECO:0000256" key="2">
    <source>
        <dbReference type="ARBA" id="ARBA00022527"/>
    </source>
</evidence>
<dbReference type="RefSeq" id="WP_346125284.1">
    <property type="nucleotide sequence ID" value="NZ_BAABGU010000068.1"/>
</dbReference>
<keyword evidence="6" id="KW-0067">ATP-binding</keyword>
<evidence type="ECO:0000256" key="3">
    <source>
        <dbReference type="ARBA" id="ARBA00022679"/>
    </source>
</evidence>
<feature type="region of interest" description="Disordered" evidence="9">
    <location>
        <begin position="25"/>
        <end position="87"/>
    </location>
</feature>
<dbReference type="SUPFAM" id="SSF48452">
    <property type="entry name" value="TPR-like"/>
    <property type="match status" value="1"/>
</dbReference>
<comment type="catalytic activity">
    <reaction evidence="8">
        <text>L-seryl-[protein] + ATP = O-phospho-L-seryl-[protein] + ADP + H(+)</text>
        <dbReference type="Rhea" id="RHEA:17989"/>
        <dbReference type="Rhea" id="RHEA-COMP:9863"/>
        <dbReference type="Rhea" id="RHEA-COMP:11604"/>
        <dbReference type="ChEBI" id="CHEBI:15378"/>
        <dbReference type="ChEBI" id="CHEBI:29999"/>
        <dbReference type="ChEBI" id="CHEBI:30616"/>
        <dbReference type="ChEBI" id="CHEBI:83421"/>
        <dbReference type="ChEBI" id="CHEBI:456216"/>
        <dbReference type="EC" id="2.7.11.1"/>
    </reaction>
</comment>
<dbReference type="CDD" id="cd14014">
    <property type="entry name" value="STKc_PknB_like"/>
    <property type="match status" value="1"/>
</dbReference>
<keyword evidence="4" id="KW-0547">Nucleotide-binding</keyword>
<feature type="domain" description="Protein kinase" evidence="10">
    <location>
        <begin position="164"/>
        <end position="422"/>
    </location>
</feature>
<evidence type="ECO:0000259" key="10">
    <source>
        <dbReference type="PROSITE" id="PS50011"/>
    </source>
</evidence>
<dbReference type="Gene3D" id="1.25.40.10">
    <property type="entry name" value="Tetratricopeptide repeat domain"/>
    <property type="match status" value="1"/>
</dbReference>
<dbReference type="SMART" id="SM00220">
    <property type="entry name" value="S_TKc"/>
    <property type="match status" value="1"/>
</dbReference>
<dbReference type="GO" id="GO:0016301">
    <property type="term" value="F:kinase activity"/>
    <property type="evidence" value="ECO:0007669"/>
    <property type="project" value="UniProtKB-KW"/>
</dbReference>
<dbReference type="Pfam" id="PF16918">
    <property type="entry name" value="PknG_TPR"/>
    <property type="match status" value="1"/>
</dbReference>
<evidence type="ECO:0000256" key="8">
    <source>
        <dbReference type="ARBA" id="ARBA00048679"/>
    </source>
</evidence>
<proteinExistence type="predicted"/>
<keyword evidence="5 11" id="KW-0418">Kinase</keyword>
<dbReference type="EMBL" id="BAABGU010000068">
    <property type="protein sequence ID" value="GAA4580822.1"/>
    <property type="molecule type" value="Genomic_DNA"/>
</dbReference>
<accession>A0ABP8T809</accession>
<dbReference type="Pfam" id="PF00069">
    <property type="entry name" value="Pkinase"/>
    <property type="match status" value="1"/>
</dbReference>
<dbReference type="Proteomes" id="UP001500307">
    <property type="component" value="Unassembled WGS sequence"/>
</dbReference>
<protein>
    <recommendedName>
        <fullName evidence="1">non-specific serine/threonine protein kinase</fullName>
        <ecNumber evidence="1">2.7.11.1</ecNumber>
    </recommendedName>
</protein>
<dbReference type="InterPro" id="IPR000719">
    <property type="entry name" value="Prot_kinase_dom"/>
</dbReference>
<dbReference type="PROSITE" id="PS50011">
    <property type="entry name" value="PROTEIN_KINASE_DOM"/>
    <property type="match status" value="1"/>
</dbReference>
<gene>
    <name evidence="11" type="ORF">GCM10023176_60890</name>
</gene>
<keyword evidence="2" id="KW-0723">Serine/threonine-protein kinase</keyword>
<evidence type="ECO:0000256" key="9">
    <source>
        <dbReference type="SAM" id="MobiDB-lite"/>
    </source>
</evidence>
<dbReference type="Gene3D" id="3.30.200.20">
    <property type="entry name" value="Phosphorylase Kinase, domain 1"/>
    <property type="match status" value="1"/>
</dbReference>
<evidence type="ECO:0000256" key="1">
    <source>
        <dbReference type="ARBA" id="ARBA00012513"/>
    </source>
</evidence>
<dbReference type="PANTHER" id="PTHR24363">
    <property type="entry name" value="SERINE/THREONINE PROTEIN KINASE"/>
    <property type="match status" value="1"/>
</dbReference>
<dbReference type="SUPFAM" id="SSF56112">
    <property type="entry name" value="Protein kinase-like (PK-like)"/>
    <property type="match status" value="1"/>
</dbReference>
<dbReference type="PANTHER" id="PTHR24363:SF0">
    <property type="entry name" value="SERINE_THREONINE KINASE LIKE DOMAIN CONTAINING 1"/>
    <property type="match status" value="1"/>
</dbReference>
<dbReference type="InterPro" id="IPR011990">
    <property type="entry name" value="TPR-like_helical_dom_sf"/>
</dbReference>
<reference evidence="12" key="1">
    <citation type="journal article" date="2019" name="Int. J. Syst. Evol. Microbiol.">
        <title>The Global Catalogue of Microorganisms (GCM) 10K type strain sequencing project: providing services to taxonomists for standard genome sequencing and annotation.</title>
        <authorList>
            <consortium name="The Broad Institute Genomics Platform"/>
            <consortium name="The Broad Institute Genome Sequencing Center for Infectious Disease"/>
            <person name="Wu L."/>
            <person name="Ma J."/>
        </authorList>
    </citation>
    <scope>NUCLEOTIDE SEQUENCE [LARGE SCALE GENOMIC DNA]</scope>
    <source>
        <strain evidence="12">JCM 3175</strain>
    </source>
</reference>
<evidence type="ECO:0000256" key="6">
    <source>
        <dbReference type="ARBA" id="ARBA00022840"/>
    </source>
</evidence>
<evidence type="ECO:0000313" key="11">
    <source>
        <dbReference type="EMBL" id="GAA4580822.1"/>
    </source>
</evidence>
<comment type="catalytic activity">
    <reaction evidence="7">
        <text>L-threonyl-[protein] + ATP = O-phospho-L-threonyl-[protein] + ADP + H(+)</text>
        <dbReference type="Rhea" id="RHEA:46608"/>
        <dbReference type="Rhea" id="RHEA-COMP:11060"/>
        <dbReference type="Rhea" id="RHEA-COMP:11605"/>
        <dbReference type="ChEBI" id="CHEBI:15378"/>
        <dbReference type="ChEBI" id="CHEBI:30013"/>
        <dbReference type="ChEBI" id="CHEBI:30616"/>
        <dbReference type="ChEBI" id="CHEBI:61977"/>
        <dbReference type="ChEBI" id="CHEBI:456216"/>
        <dbReference type="EC" id="2.7.11.1"/>
    </reaction>
</comment>
<dbReference type="InterPro" id="IPR011009">
    <property type="entry name" value="Kinase-like_dom_sf"/>
</dbReference>
<evidence type="ECO:0000256" key="4">
    <source>
        <dbReference type="ARBA" id="ARBA00022741"/>
    </source>
</evidence>
<evidence type="ECO:0000313" key="12">
    <source>
        <dbReference type="Proteomes" id="UP001500307"/>
    </source>
</evidence>